<keyword evidence="2" id="KW-1185">Reference proteome</keyword>
<dbReference type="AlphaFoldDB" id="A0AAD7XHJ6"/>
<dbReference type="Proteomes" id="UP001230188">
    <property type="component" value="Unassembled WGS sequence"/>
</dbReference>
<name>A0AAD7XHJ6_9STRA</name>
<evidence type="ECO:0000313" key="2">
    <source>
        <dbReference type="Proteomes" id="UP001230188"/>
    </source>
</evidence>
<reference evidence="1" key="1">
    <citation type="submission" date="2023-01" db="EMBL/GenBank/DDBJ databases">
        <title>Metagenome sequencing of chrysophaentin producing Chrysophaeum taylorii.</title>
        <authorList>
            <person name="Davison J."/>
            <person name="Bewley C."/>
        </authorList>
    </citation>
    <scope>NUCLEOTIDE SEQUENCE</scope>
    <source>
        <strain evidence="1">NIES-1699</strain>
    </source>
</reference>
<protein>
    <submittedName>
        <fullName evidence="1">Uncharacterized protein</fullName>
    </submittedName>
</protein>
<dbReference type="InterPro" id="IPR032063">
    <property type="entry name" value="MavL-like"/>
</dbReference>
<comment type="caution">
    <text evidence="1">The sequence shown here is derived from an EMBL/GenBank/DDBJ whole genome shotgun (WGS) entry which is preliminary data.</text>
</comment>
<organism evidence="1 2">
    <name type="scientific">Chrysophaeum taylorii</name>
    <dbReference type="NCBI Taxonomy" id="2483200"/>
    <lineage>
        <taxon>Eukaryota</taxon>
        <taxon>Sar</taxon>
        <taxon>Stramenopiles</taxon>
        <taxon>Ochrophyta</taxon>
        <taxon>Pelagophyceae</taxon>
        <taxon>Pelagomonadales</taxon>
        <taxon>Pelagomonadaceae</taxon>
        <taxon>Chrysophaeum</taxon>
    </lineage>
</organism>
<dbReference type="EMBL" id="JAQMWT010000552">
    <property type="protein sequence ID" value="KAJ8599623.1"/>
    <property type="molecule type" value="Genomic_DNA"/>
</dbReference>
<sequence>MEEKEEDAFAVLVARSAKLPYRMPTHANRIARWEGDEAGRIRVAQFAAETYPIVDSRTAALLEAFVALHRERYEALGVCDARTLVARLLTKRPLVFFKSVDQFLSREGKTGAGGFESVGTPDETEPLVFRDFISYDEMLCSALVGASVRTHFINSGERGNRGRPGRRRRSDGVYAGLVGARFEREHLMEWRTMMVDSVQNVEANGYGARGRDALLDLAADLYEVPYFPTFDQVGGDDFVLVPQPLSFHRFPEARNREIYLNLPVFFRRMRLVVRPFLLDARERAKLANKRAFCHIVGLGMGVWQVHEAQPRLLVDAVADVFQAEDLSVISDVCFSWFPPEVKGSDKHPWFSLPSKGGKTATITVPKSSSRLNLHFNKRAPADPLSDDDDDDDDDKLLVATYAWDSGSFPGNEYWLGMLTASGDPAAACCSEIPELQNPDVNVDYPTRLKVY</sequence>
<gene>
    <name evidence="1" type="ORF">CTAYLR_004700</name>
</gene>
<dbReference type="Pfam" id="PF16062">
    <property type="entry name" value="MavL-like"/>
    <property type="match status" value="1"/>
</dbReference>
<accession>A0AAD7XHJ6</accession>
<evidence type="ECO:0000313" key="1">
    <source>
        <dbReference type="EMBL" id="KAJ8599623.1"/>
    </source>
</evidence>
<proteinExistence type="predicted"/>